<feature type="signal peptide" evidence="2">
    <location>
        <begin position="1"/>
        <end position="24"/>
    </location>
</feature>
<feature type="chain" id="PRO_5015595589" evidence="2">
    <location>
        <begin position="25"/>
        <end position="160"/>
    </location>
</feature>
<name>A0A2U3DTY0_PURLI</name>
<dbReference type="Proteomes" id="UP000245956">
    <property type="component" value="Unassembled WGS sequence"/>
</dbReference>
<gene>
    <name evidence="3" type="ORF">PCL_06684</name>
</gene>
<feature type="compositionally biased region" description="Polar residues" evidence="1">
    <location>
        <begin position="129"/>
        <end position="139"/>
    </location>
</feature>
<feature type="region of interest" description="Disordered" evidence="1">
    <location>
        <begin position="106"/>
        <end position="160"/>
    </location>
</feature>
<dbReference type="AlphaFoldDB" id="A0A2U3DTY0"/>
<keyword evidence="2" id="KW-0732">Signal</keyword>
<proteinExistence type="predicted"/>
<reference evidence="3 4" key="1">
    <citation type="journal article" date="2016" name="Front. Microbiol.">
        <title>Genome and transcriptome sequences reveal the specific parasitism of the nematophagous Purpureocillium lilacinum 36-1.</title>
        <authorList>
            <person name="Xie J."/>
            <person name="Li S."/>
            <person name="Mo C."/>
            <person name="Xiao X."/>
            <person name="Peng D."/>
            <person name="Wang G."/>
            <person name="Xiao Y."/>
        </authorList>
    </citation>
    <scope>NUCLEOTIDE SEQUENCE [LARGE SCALE GENOMIC DNA]</scope>
    <source>
        <strain evidence="3 4">36-1</strain>
    </source>
</reference>
<comment type="caution">
    <text evidence="3">The sequence shown here is derived from an EMBL/GenBank/DDBJ whole genome shotgun (WGS) entry which is preliminary data.</text>
</comment>
<evidence type="ECO:0000256" key="1">
    <source>
        <dbReference type="SAM" id="MobiDB-lite"/>
    </source>
</evidence>
<protein>
    <submittedName>
        <fullName evidence="3">Uncharacterized protein</fullName>
    </submittedName>
</protein>
<evidence type="ECO:0000313" key="4">
    <source>
        <dbReference type="Proteomes" id="UP000245956"/>
    </source>
</evidence>
<sequence length="160" mass="17599">MHVRHLATPFLGLTQLVAFARANAQELPPASAVAKHGDLNTSSQLPWEVFCSKPSPPQCYPPFTVCGGATYSLTRSLGHEVTDSDRAQCSYTCKCQQSPNAVWKYRDTQPLPPLRPAWPQHTQVPPPANTAQPQGQEPQTLLLPIRPAPQHDTRPVLFNS</sequence>
<evidence type="ECO:0000256" key="2">
    <source>
        <dbReference type="SAM" id="SignalP"/>
    </source>
</evidence>
<organism evidence="3 4">
    <name type="scientific">Purpureocillium lilacinum</name>
    <name type="common">Paecilomyces lilacinus</name>
    <dbReference type="NCBI Taxonomy" id="33203"/>
    <lineage>
        <taxon>Eukaryota</taxon>
        <taxon>Fungi</taxon>
        <taxon>Dikarya</taxon>
        <taxon>Ascomycota</taxon>
        <taxon>Pezizomycotina</taxon>
        <taxon>Sordariomycetes</taxon>
        <taxon>Hypocreomycetidae</taxon>
        <taxon>Hypocreales</taxon>
        <taxon>Ophiocordycipitaceae</taxon>
        <taxon>Purpureocillium</taxon>
    </lineage>
</organism>
<evidence type="ECO:0000313" key="3">
    <source>
        <dbReference type="EMBL" id="PWI65713.1"/>
    </source>
</evidence>
<dbReference type="EMBL" id="LCWV01000030">
    <property type="protein sequence ID" value="PWI65713.1"/>
    <property type="molecule type" value="Genomic_DNA"/>
</dbReference>
<accession>A0A2U3DTY0</accession>